<reference evidence="3" key="2">
    <citation type="submission" date="2020-11" db="EMBL/GenBank/DDBJ databases">
        <authorList>
            <person name="McCartney M.A."/>
            <person name="Auch B."/>
            <person name="Kono T."/>
            <person name="Mallez S."/>
            <person name="Becker A."/>
            <person name="Gohl D.M."/>
            <person name="Silverstein K.A.T."/>
            <person name="Koren S."/>
            <person name="Bechman K.B."/>
            <person name="Herman A."/>
            <person name="Abrahante J.E."/>
            <person name="Garbe J."/>
        </authorList>
    </citation>
    <scope>NUCLEOTIDE SEQUENCE</scope>
    <source>
        <strain evidence="3">Duluth1</strain>
        <tissue evidence="3">Whole animal</tissue>
    </source>
</reference>
<evidence type="ECO:0000313" key="3">
    <source>
        <dbReference type="EMBL" id="KAH3852571.1"/>
    </source>
</evidence>
<protein>
    <recommendedName>
        <fullName evidence="2">Cyclic nucleotide-binding domain-containing protein</fullName>
    </recommendedName>
</protein>
<dbReference type="PRINTS" id="PR00103">
    <property type="entry name" value="CAMPKINASE"/>
</dbReference>
<dbReference type="InterPro" id="IPR018490">
    <property type="entry name" value="cNMP-bd_dom_sf"/>
</dbReference>
<feature type="region of interest" description="Disordered" evidence="1">
    <location>
        <begin position="88"/>
        <end position="135"/>
    </location>
</feature>
<dbReference type="Proteomes" id="UP000828390">
    <property type="component" value="Unassembled WGS sequence"/>
</dbReference>
<keyword evidence="4" id="KW-1185">Reference proteome</keyword>
<evidence type="ECO:0000256" key="1">
    <source>
        <dbReference type="SAM" id="MobiDB-lite"/>
    </source>
</evidence>
<evidence type="ECO:0000259" key="2">
    <source>
        <dbReference type="PROSITE" id="PS50042"/>
    </source>
</evidence>
<accession>A0A9D4R2E7</accession>
<gene>
    <name evidence="3" type="ORF">DPMN_095082</name>
</gene>
<comment type="caution">
    <text evidence="3">The sequence shown here is derived from an EMBL/GenBank/DDBJ whole genome shotgun (WGS) entry which is preliminary data.</text>
</comment>
<sequence length="591" mass="66215">MMQTRVIGVVSKPPRDRKQTEIRVLLPWLRKKSDLLSKSNNEVLEDIIKNCDYRLAIKDDVIVTQGEKGDCFYIMLSGKTSVFIDTTKSDDDEAGPDQVIPTAEAADGDTAHHGWLTGRGSPEADDGTGDTTKKKPLDRSSYGKFIIHFDAGKSFGEIALISEDSVRNATVIADEDTDLLVIHRDLFNRSMKAQQEKEYAERKAFIAECRLFSDWSAKFKHLLEMSIRKEVLPYGAPLMKQGEPADGIMFIVSGQAKLTTDPGRHEQQYSQLMTQRSVIEQEFGRHNKENVYQKAPGGLTQQQIRVRRKEGYAAAERRFMNKTIDLCTIENNEVIGDLEVVMEMSTCSATVTCTATTTVFILDAKNYERLVLKKNTHTVTKLKHGVLKKLQSRISTTNGAQVPLFKIVHDKLEEERRPKFRDDNKRIKVDDERSMKLAQMVKLYLSDRGPLLDPLLPDSFHARLMSEKRNKLLQKRDNKKSEAAALLRQRRMRVPRSLKQLQTSAAESELLHPGGSWLAPSKPSKDAHVRPKTAIGIESRSDIERSGSPGSGGGGGSRQDGRGGVFHLTECEAGDVPGETVLKERAVLVTQ</sequence>
<dbReference type="Gene3D" id="2.60.120.10">
    <property type="entry name" value="Jelly Rolls"/>
    <property type="match status" value="2"/>
</dbReference>
<dbReference type="PANTHER" id="PTHR23011:SF28">
    <property type="entry name" value="CYCLIC NUCLEOTIDE-BINDING DOMAIN CONTAINING PROTEIN"/>
    <property type="match status" value="1"/>
</dbReference>
<name>A0A9D4R2E7_DREPO</name>
<dbReference type="PROSITE" id="PS50042">
    <property type="entry name" value="CNMP_BINDING_3"/>
    <property type="match status" value="2"/>
</dbReference>
<dbReference type="PANTHER" id="PTHR23011">
    <property type="entry name" value="CYCLIC NUCLEOTIDE-BINDING DOMAIN CONTAINING PROTEIN"/>
    <property type="match status" value="1"/>
</dbReference>
<dbReference type="PROSITE" id="PS00888">
    <property type="entry name" value="CNMP_BINDING_1"/>
    <property type="match status" value="1"/>
</dbReference>
<organism evidence="3 4">
    <name type="scientific">Dreissena polymorpha</name>
    <name type="common">Zebra mussel</name>
    <name type="synonym">Mytilus polymorpha</name>
    <dbReference type="NCBI Taxonomy" id="45954"/>
    <lineage>
        <taxon>Eukaryota</taxon>
        <taxon>Metazoa</taxon>
        <taxon>Spiralia</taxon>
        <taxon>Lophotrochozoa</taxon>
        <taxon>Mollusca</taxon>
        <taxon>Bivalvia</taxon>
        <taxon>Autobranchia</taxon>
        <taxon>Heteroconchia</taxon>
        <taxon>Euheterodonta</taxon>
        <taxon>Imparidentia</taxon>
        <taxon>Neoheterodontei</taxon>
        <taxon>Myida</taxon>
        <taxon>Dreissenoidea</taxon>
        <taxon>Dreissenidae</taxon>
        <taxon>Dreissena</taxon>
    </lineage>
</organism>
<evidence type="ECO:0000313" key="4">
    <source>
        <dbReference type="Proteomes" id="UP000828390"/>
    </source>
</evidence>
<feature type="non-terminal residue" evidence="3">
    <location>
        <position position="1"/>
    </location>
</feature>
<dbReference type="CDD" id="cd00038">
    <property type="entry name" value="CAP_ED"/>
    <property type="match status" value="2"/>
</dbReference>
<feature type="domain" description="Cyclic nucleotide-binding" evidence="2">
    <location>
        <begin position="211"/>
        <end position="272"/>
    </location>
</feature>
<dbReference type="SUPFAM" id="SSF51206">
    <property type="entry name" value="cAMP-binding domain-like"/>
    <property type="match status" value="2"/>
</dbReference>
<dbReference type="InterPro" id="IPR014710">
    <property type="entry name" value="RmlC-like_jellyroll"/>
</dbReference>
<dbReference type="InterPro" id="IPR018488">
    <property type="entry name" value="cNMP-bd_CS"/>
</dbReference>
<reference evidence="3" key="1">
    <citation type="journal article" date="2019" name="bioRxiv">
        <title>The Genome of the Zebra Mussel, Dreissena polymorpha: A Resource for Invasive Species Research.</title>
        <authorList>
            <person name="McCartney M.A."/>
            <person name="Auch B."/>
            <person name="Kono T."/>
            <person name="Mallez S."/>
            <person name="Zhang Y."/>
            <person name="Obille A."/>
            <person name="Becker A."/>
            <person name="Abrahante J.E."/>
            <person name="Garbe J."/>
            <person name="Badalamenti J.P."/>
            <person name="Herman A."/>
            <person name="Mangelson H."/>
            <person name="Liachko I."/>
            <person name="Sullivan S."/>
            <person name="Sone E.D."/>
            <person name="Koren S."/>
            <person name="Silverstein K.A.T."/>
            <person name="Beckman K.B."/>
            <person name="Gohl D.M."/>
        </authorList>
    </citation>
    <scope>NUCLEOTIDE SEQUENCE</scope>
    <source>
        <strain evidence="3">Duluth1</strain>
        <tissue evidence="3">Whole animal</tissue>
    </source>
</reference>
<feature type="compositionally biased region" description="Gly residues" evidence="1">
    <location>
        <begin position="549"/>
        <end position="564"/>
    </location>
</feature>
<feature type="region of interest" description="Disordered" evidence="1">
    <location>
        <begin position="509"/>
        <end position="568"/>
    </location>
</feature>
<feature type="domain" description="Cyclic nucleotide-binding" evidence="2">
    <location>
        <begin position="35"/>
        <end position="208"/>
    </location>
</feature>
<proteinExistence type="predicted"/>
<dbReference type="AlphaFoldDB" id="A0A9D4R2E7"/>
<dbReference type="EMBL" id="JAIWYP010000003">
    <property type="protein sequence ID" value="KAH3852571.1"/>
    <property type="molecule type" value="Genomic_DNA"/>
</dbReference>
<dbReference type="InterPro" id="IPR000595">
    <property type="entry name" value="cNMP-bd_dom"/>
</dbReference>